<evidence type="ECO:0000256" key="1">
    <source>
        <dbReference type="SAM" id="MobiDB-lite"/>
    </source>
</evidence>
<accession>A0ABQ9J1S5</accession>
<name>A0ABQ9J1S5_9CUCU</name>
<dbReference type="Proteomes" id="UP001162164">
    <property type="component" value="Unassembled WGS sequence"/>
</dbReference>
<feature type="region of interest" description="Disordered" evidence="1">
    <location>
        <begin position="61"/>
        <end position="97"/>
    </location>
</feature>
<feature type="non-terminal residue" evidence="2">
    <location>
        <position position="1"/>
    </location>
</feature>
<keyword evidence="3" id="KW-1185">Reference proteome</keyword>
<evidence type="ECO:0000313" key="2">
    <source>
        <dbReference type="EMBL" id="KAJ8970954.1"/>
    </source>
</evidence>
<sequence>LPKRPAEDEYGYAFEALAVINRYLPNLAYLCSRHFKPEDILVSSTGSKRYLKPDAFSLSLPFTKISDDGDNSSTPSRPSTSECRKGSGPHLIQSSTS</sequence>
<proteinExistence type="predicted"/>
<organism evidence="2 3">
    <name type="scientific">Molorchus minor</name>
    <dbReference type="NCBI Taxonomy" id="1323400"/>
    <lineage>
        <taxon>Eukaryota</taxon>
        <taxon>Metazoa</taxon>
        <taxon>Ecdysozoa</taxon>
        <taxon>Arthropoda</taxon>
        <taxon>Hexapoda</taxon>
        <taxon>Insecta</taxon>
        <taxon>Pterygota</taxon>
        <taxon>Neoptera</taxon>
        <taxon>Endopterygota</taxon>
        <taxon>Coleoptera</taxon>
        <taxon>Polyphaga</taxon>
        <taxon>Cucujiformia</taxon>
        <taxon>Chrysomeloidea</taxon>
        <taxon>Cerambycidae</taxon>
        <taxon>Lamiinae</taxon>
        <taxon>Monochamini</taxon>
        <taxon>Molorchus</taxon>
    </lineage>
</organism>
<dbReference type="EMBL" id="JAPWTJ010001550">
    <property type="protein sequence ID" value="KAJ8970954.1"/>
    <property type="molecule type" value="Genomic_DNA"/>
</dbReference>
<reference evidence="2" key="1">
    <citation type="journal article" date="2023" name="Insect Mol. Biol.">
        <title>Genome sequencing provides insights into the evolution of gene families encoding plant cell wall-degrading enzymes in longhorned beetles.</title>
        <authorList>
            <person name="Shin N.R."/>
            <person name="Okamura Y."/>
            <person name="Kirsch R."/>
            <person name="Pauchet Y."/>
        </authorList>
    </citation>
    <scope>NUCLEOTIDE SEQUENCE</scope>
    <source>
        <strain evidence="2">MMC_N1</strain>
    </source>
</reference>
<protein>
    <recommendedName>
        <fullName evidence="4">THAP-type domain-containing protein</fullName>
    </recommendedName>
</protein>
<evidence type="ECO:0000313" key="3">
    <source>
        <dbReference type="Proteomes" id="UP001162164"/>
    </source>
</evidence>
<evidence type="ECO:0008006" key="4">
    <source>
        <dbReference type="Google" id="ProtNLM"/>
    </source>
</evidence>
<feature type="compositionally biased region" description="Polar residues" evidence="1">
    <location>
        <begin position="71"/>
        <end position="81"/>
    </location>
</feature>
<gene>
    <name evidence="2" type="ORF">NQ317_000640</name>
</gene>
<comment type="caution">
    <text evidence="2">The sequence shown here is derived from an EMBL/GenBank/DDBJ whole genome shotgun (WGS) entry which is preliminary data.</text>
</comment>